<evidence type="ECO:0000256" key="1">
    <source>
        <dbReference type="ARBA" id="ARBA00001947"/>
    </source>
</evidence>
<dbReference type="Pfam" id="PF24827">
    <property type="entry name" value="AstE_AspA_cat"/>
    <property type="match status" value="1"/>
</dbReference>
<accession>A0A285T2A2</accession>
<gene>
    <name evidence="6" type="ORF">SAMN05421512_107105</name>
</gene>
<dbReference type="SUPFAM" id="SSF53187">
    <property type="entry name" value="Zn-dependent exopeptidases"/>
    <property type="match status" value="1"/>
</dbReference>
<dbReference type="EMBL" id="OBML01000007">
    <property type="protein sequence ID" value="SOC13206.1"/>
    <property type="molecule type" value="Genomic_DNA"/>
</dbReference>
<dbReference type="InterPro" id="IPR053138">
    <property type="entry name" value="N-alpha-Ac-DABA_deacetylase"/>
</dbReference>
<keyword evidence="3" id="KW-0378">Hydrolase</keyword>
<sequence length="340" mass="37135">MHTGVFHDLDLTAQGWRLARLSVPFSIDRSPYFQAKIPVVRLRNGEGPRILLMAGNHGDEYEGEILLARLARELTPERMRGEVTIIPFANAPAVMAARRRSPLDEGNLNRAFPGDPLGTPTARIAHFLEHELFPVHDVVFDLHSGGTSMEHLHCALIERQGPPERFAEAMRLMRATGLPYGFVAENGAAAPTSMAAAARAGAIGLSGEFGGGGTVTVDSMQATACAIDNVLIELGVIDAPLLSRKPLVRKQMTVLALESHAQAIYAVRRGWFEPAVALGDRVEAGDLAGWYHDFERLDLPEEELRFARPGIVLSRRLHCDSQAGDCLVQAARPLREDEMT</sequence>
<evidence type="ECO:0000313" key="7">
    <source>
        <dbReference type="Proteomes" id="UP000219331"/>
    </source>
</evidence>
<dbReference type="Gene3D" id="3.40.630.10">
    <property type="entry name" value="Zn peptidases"/>
    <property type="match status" value="1"/>
</dbReference>
<comment type="cofactor">
    <cofactor evidence="1">
        <name>Zn(2+)</name>
        <dbReference type="ChEBI" id="CHEBI:29105"/>
    </cofactor>
</comment>
<dbReference type="PIRSF" id="PIRSF039012">
    <property type="entry name" value="ASP"/>
    <property type="match status" value="1"/>
</dbReference>
<dbReference type="GO" id="GO:0016811">
    <property type="term" value="F:hydrolase activity, acting on carbon-nitrogen (but not peptide) bonds, in linear amides"/>
    <property type="evidence" value="ECO:0007669"/>
    <property type="project" value="InterPro"/>
</dbReference>
<dbReference type="Proteomes" id="UP000219331">
    <property type="component" value="Unassembled WGS sequence"/>
</dbReference>
<dbReference type="GO" id="GO:0046872">
    <property type="term" value="F:metal ion binding"/>
    <property type="evidence" value="ECO:0007669"/>
    <property type="project" value="UniProtKB-KW"/>
</dbReference>
<keyword evidence="2" id="KW-0479">Metal-binding</keyword>
<dbReference type="PANTHER" id="PTHR37326">
    <property type="entry name" value="BLL3975 PROTEIN"/>
    <property type="match status" value="1"/>
</dbReference>
<reference evidence="6 7" key="1">
    <citation type="submission" date="2017-08" db="EMBL/GenBank/DDBJ databases">
        <authorList>
            <person name="de Groot N.N."/>
        </authorList>
    </citation>
    <scope>NUCLEOTIDE SEQUENCE [LARGE SCALE GENOMIC DNA]</scope>
    <source>
        <strain evidence="6 7">USBA 352</strain>
    </source>
</reference>
<proteinExistence type="predicted"/>
<dbReference type="RefSeq" id="WP_097175315.1">
    <property type="nucleotide sequence ID" value="NZ_OBML01000007.1"/>
</dbReference>
<protein>
    <recommendedName>
        <fullName evidence="5">Succinylglutamate desuccinylase/Aspartoacylase catalytic domain-containing protein</fullName>
    </recommendedName>
</protein>
<evidence type="ECO:0000259" key="5">
    <source>
        <dbReference type="Pfam" id="PF24827"/>
    </source>
</evidence>
<evidence type="ECO:0000256" key="2">
    <source>
        <dbReference type="ARBA" id="ARBA00022723"/>
    </source>
</evidence>
<dbReference type="AlphaFoldDB" id="A0A285T2A2"/>
<dbReference type="InterPro" id="IPR043795">
    <property type="entry name" value="N-alpha-Ac-DABA-like"/>
</dbReference>
<dbReference type="InterPro" id="IPR055438">
    <property type="entry name" value="AstE_AspA_cat"/>
</dbReference>
<evidence type="ECO:0000256" key="4">
    <source>
        <dbReference type="ARBA" id="ARBA00022833"/>
    </source>
</evidence>
<name>A0A285T2A2_9HYPH</name>
<feature type="domain" description="Succinylglutamate desuccinylase/Aspartoacylase catalytic" evidence="5">
    <location>
        <begin position="47"/>
        <end position="232"/>
    </location>
</feature>
<dbReference type="STRING" id="538381.GCA_001696535_03626"/>
<dbReference type="OrthoDB" id="9782876at2"/>
<dbReference type="PANTHER" id="PTHR37326:SF1">
    <property type="entry name" value="BLL3975 PROTEIN"/>
    <property type="match status" value="1"/>
</dbReference>
<organism evidence="6 7">
    <name type="scientific">Stappia indica</name>
    <dbReference type="NCBI Taxonomy" id="538381"/>
    <lineage>
        <taxon>Bacteria</taxon>
        <taxon>Pseudomonadati</taxon>
        <taxon>Pseudomonadota</taxon>
        <taxon>Alphaproteobacteria</taxon>
        <taxon>Hyphomicrobiales</taxon>
        <taxon>Stappiaceae</taxon>
        <taxon>Stappia</taxon>
    </lineage>
</organism>
<keyword evidence="4" id="KW-0862">Zinc</keyword>
<dbReference type="GO" id="GO:0016788">
    <property type="term" value="F:hydrolase activity, acting on ester bonds"/>
    <property type="evidence" value="ECO:0007669"/>
    <property type="project" value="InterPro"/>
</dbReference>
<evidence type="ECO:0000256" key="3">
    <source>
        <dbReference type="ARBA" id="ARBA00022801"/>
    </source>
</evidence>
<keyword evidence="7" id="KW-1185">Reference proteome</keyword>
<evidence type="ECO:0000313" key="6">
    <source>
        <dbReference type="EMBL" id="SOC13206.1"/>
    </source>
</evidence>